<dbReference type="eggNOG" id="COG0517">
    <property type="taxonomic scope" value="Bacteria"/>
</dbReference>
<dbReference type="OrthoDB" id="9762536at2"/>
<dbReference type="FunFam" id="3.40.50.10490:FF:000011">
    <property type="entry name" value="Arabinose 5-phosphate isomerase"/>
    <property type="match status" value="1"/>
</dbReference>
<feature type="site" description="Catalytically relevant" evidence="6">
    <location>
        <position position="103"/>
    </location>
</feature>
<protein>
    <recommendedName>
        <fullName evidence="12">KpsF/GutQ family sugar isomerase</fullName>
    </recommendedName>
</protein>
<organism evidence="10 11">
    <name type="scientific">Alistipes indistinctus YIT 12060</name>
    <dbReference type="NCBI Taxonomy" id="742725"/>
    <lineage>
        <taxon>Bacteria</taxon>
        <taxon>Pseudomonadati</taxon>
        <taxon>Bacteroidota</taxon>
        <taxon>Bacteroidia</taxon>
        <taxon>Bacteroidales</taxon>
        <taxon>Rikenellaceae</taxon>
        <taxon>Alistipes</taxon>
    </lineage>
</organism>
<evidence type="ECO:0000256" key="5">
    <source>
        <dbReference type="PIRSR" id="PIRSR004692-2"/>
    </source>
</evidence>
<gene>
    <name evidence="10" type="ORF">HMPREF9450_01258</name>
</gene>
<accession>G5H8J8</accession>
<feature type="domain" description="CBS" evidence="8">
    <location>
        <begin position="202"/>
        <end position="260"/>
    </location>
</feature>
<dbReference type="GO" id="GO:0046872">
    <property type="term" value="F:metal ion binding"/>
    <property type="evidence" value="ECO:0007669"/>
    <property type="project" value="UniProtKB-KW"/>
</dbReference>
<keyword evidence="3 7" id="KW-0129">CBS domain</keyword>
<keyword evidence="5" id="KW-0862">Zinc</keyword>
<dbReference type="InterPro" id="IPR004800">
    <property type="entry name" value="KdsD/KpsF-type"/>
</dbReference>
<dbReference type="InterPro" id="IPR050986">
    <property type="entry name" value="GutQ/KpsF_isomerases"/>
</dbReference>
<evidence type="ECO:0000256" key="6">
    <source>
        <dbReference type="PIRSR" id="PIRSR004692-3"/>
    </source>
</evidence>
<dbReference type="CDD" id="cd04604">
    <property type="entry name" value="CBS_pair_SIS_assoc"/>
    <property type="match status" value="1"/>
</dbReference>
<dbReference type="InterPro" id="IPR000644">
    <property type="entry name" value="CBS_dom"/>
</dbReference>
<feature type="binding site" evidence="5">
    <location>
        <position position="74"/>
    </location>
    <ligand>
        <name>Zn(2+)</name>
        <dbReference type="ChEBI" id="CHEBI:29105"/>
    </ligand>
</feature>
<dbReference type="PROSITE" id="PS51371">
    <property type="entry name" value="CBS"/>
    <property type="match status" value="2"/>
</dbReference>
<dbReference type="eggNOG" id="COG0794">
    <property type="taxonomic scope" value="Bacteria"/>
</dbReference>
<dbReference type="SMART" id="SM00116">
    <property type="entry name" value="CBS"/>
    <property type="match status" value="2"/>
</dbReference>
<dbReference type="EMBL" id="ADLD01000011">
    <property type="protein sequence ID" value="EHB92393.1"/>
    <property type="molecule type" value="Genomic_DNA"/>
</dbReference>
<dbReference type="PANTHER" id="PTHR42745">
    <property type="match status" value="1"/>
</dbReference>
<feature type="site" description="Catalytically relevant" evidence="6">
    <location>
        <position position="185"/>
    </location>
</feature>
<keyword evidence="11" id="KW-1185">Reference proteome</keyword>
<dbReference type="HOGENOM" id="CLU_040681_13_1_10"/>
<dbReference type="GO" id="GO:0097367">
    <property type="term" value="F:carbohydrate derivative binding"/>
    <property type="evidence" value="ECO:0007669"/>
    <property type="project" value="InterPro"/>
</dbReference>
<dbReference type="STRING" id="742725.HMPREF9450_01258"/>
<comment type="similarity">
    <text evidence="1 4">Belongs to the SIS family. GutQ/KpsF subfamily.</text>
</comment>
<evidence type="ECO:0000256" key="3">
    <source>
        <dbReference type="ARBA" id="ARBA00023122"/>
    </source>
</evidence>
<dbReference type="SUPFAM" id="SSF53697">
    <property type="entry name" value="SIS domain"/>
    <property type="match status" value="1"/>
</dbReference>
<dbReference type="InterPro" id="IPR001347">
    <property type="entry name" value="SIS_dom"/>
</dbReference>
<evidence type="ECO:0000259" key="8">
    <source>
        <dbReference type="PROSITE" id="PS51371"/>
    </source>
</evidence>
<evidence type="ECO:0000256" key="1">
    <source>
        <dbReference type="ARBA" id="ARBA00008165"/>
    </source>
</evidence>
<keyword evidence="5" id="KW-0479">Metal-binding</keyword>
<dbReference type="Gene3D" id="3.40.50.10490">
    <property type="entry name" value="Glucose-6-phosphate isomerase like protein, domain 1"/>
    <property type="match status" value="1"/>
</dbReference>
<feature type="domain" description="SIS" evidence="9">
    <location>
        <begin position="33"/>
        <end position="176"/>
    </location>
</feature>
<feature type="site" description="Catalytically relevant" evidence="6">
    <location>
        <position position="51"/>
    </location>
</feature>
<evidence type="ECO:0000256" key="7">
    <source>
        <dbReference type="PROSITE-ProRule" id="PRU00703"/>
    </source>
</evidence>
<dbReference type="CDD" id="cd05014">
    <property type="entry name" value="SIS_Kpsf"/>
    <property type="match status" value="1"/>
</dbReference>
<comment type="caution">
    <text evidence="10">The sequence shown here is derived from an EMBL/GenBank/DDBJ whole genome shotgun (WGS) entry which is preliminary data.</text>
</comment>
<evidence type="ECO:0000256" key="2">
    <source>
        <dbReference type="ARBA" id="ARBA00022737"/>
    </source>
</evidence>
<dbReference type="InterPro" id="IPR046348">
    <property type="entry name" value="SIS_dom_sf"/>
</dbReference>
<dbReference type="Pfam" id="PF00571">
    <property type="entry name" value="CBS"/>
    <property type="match status" value="2"/>
</dbReference>
<dbReference type="PROSITE" id="PS51464">
    <property type="entry name" value="SIS"/>
    <property type="match status" value="1"/>
</dbReference>
<evidence type="ECO:0000313" key="11">
    <source>
        <dbReference type="Proteomes" id="UP000006008"/>
    </source>
</evidence>
<feature type="site" description="Catalytically relevant" evidence="6">
    <location>
        <position position="144"/>
    </location>
</feature>
<dbReference type="Pfam" id="PF01380">
    <property type="entry name" value="SIS"/>
    <property type="match status" value="1"/>
</dbReference>
<dbReference type="InterPro" id="IPR046342">
    <property type="entry name" value="CBS_dom_sf"/>
</dbReference>
<dbReference type="GO" id="GO:1901135">
    <property type="term" value="P:carbohydrate derivative metabolic process"/>
    <property type="evidence" value="ECO:0007669"/>
    <property type="project" value="InterPro"/>
</dbReference>
<keyword evidence="2" id="KW-0677">Repeat</keyword>
<reference evidence="10 11" key="1">
    <citation type="submission" date="2011-08" db="EMBL/GenBank/DDBJ databases">
        <title>The Genome Sequence of Alistipes indistinctus YIT 12060.</title>
        <authorList>
            <consortium name="The Broad Institute Genome Sequencing Platform"/>
            <person name="Earl A."/>
            <person name="Ward D."/>
            <person name="Feldgarden M."/>
            <person name="Gevers D."/>
            <person name="Morotomi M."/>
            <person name="Young S.K."/>
            <person name="Zeng Q."/>
            <person name="Gargeya S."/>
            <person name="Fitzgerald M."/>
            <person name="Haas B."/>
            <person name="Abouelleil A."/>
            <person name="Alvarado L."/>
            <person name="Arachchi H.M."/>
            <person name="Berlin A."/>
            <person name="Brown A."/>
            <person name="Chapman S.B."/>
            <person name="Chen Z."/>
            <person name="Dunbar C."/>
            <person name="Freedman E."/>
            <person name="Gearin G."/>
            <person name="Gellesch M."/>
            <person name="Goldberg J."/>
            <person name="Griggs A."/>
            <person name="Gujja S."/>
            <person name="Heiman D."/>
            <person name="Howarth C."/>
            <person name="Larson L."/>
            <person name="Lui A."/>
            <person name="MacDonald P.J.P."/>
            <person name="Montmayeur A."/>
            <person name="Murphy C."/>
            <person name="Neiman D."/>
            <person name="Pearson M."/>
            <person name="Priest M."/>
            <person name="Roberts A."/>
            <person name="Saif S."/>
            <person name="Shea T."/>
            <person name="Shenoy N."/>
            <person name="Sisk P."/>
            <person name="Stolte C."/>
            <person name="Sykes S."/>
            <person name="Wortman J."/>
            <person name="Nusbaum C."/>
            <person name="Birren B."/>
        </authorList>
    </citation>
    <scope>NUCLEOTIDE SEQUENCE [LARGE SCALE GENOMIC DNA]</scope>
    <source>
        <strain evidence="10 11">YIT 12060</strain>
    </source>
</reference>
<dbReference type="RefSeq" id="WP_009134064.1">
    <property type="nucleotide sequence ID" value="NZ_CP102250.1"/>
</dbReference>
<proteinExistence type="inferred from homology"/>
<dbReference type="GO" id="GO:0019146">
    <property type="term" value="F:arabinose-5-phosphate isomerase activity"/>
    <property type="evidence" value="ECO:0007669"/>
    <property type="project" value="UniProtKB-ARBA"/>
</dbReference>
<evidence type="ECO:0000256" key="4">
    <source>
        <dbReference type="PIRNR" id="PIRNR004692"/>
    </source>
</evidence>
<dbReference type="Gene3D" id="3.10.580.10">
    <property type="entry name" value="CBS-domain"/>
    <property type="match status" value="1"/>
</dbReference>
<evidence type="ECO:0008006" key="12">
    <source>
        <dbReference type="Google" id="ProtNLM"/>
    </source>
</evidence>
<evidence type="ECO:0000313" key="10">
    <source>
        <dbReference type="EMBL" id="EHB92393.1"/>
    </source>
</evidence>
<dbReference type="PATRIC" id="fig|742725.3.peg.1335"/>
<dbReference type="Proteomes" id="UP000006008">
    <property type="component" value="Unassembled WGS sequence"/>
</dbReference>
<evidence type="ECO:0000259" key="9">
    <source>
        <dbReference type="PROSITE" id="PS51464"/>
    </source>
</evidence>
<dbReference type="GeneID" id="92815713"/>
<dbReference type="PIRSF" id="PIRSF004692">
    <property type="entry name" value="KdsD_KpsF"/>
    <property type="match status" value="1"/>
</dbReference>
<dbReference type="InterPro" id="IPR035474">
    <property type="entry name" value="SIS_Kpsf"/>
</dbReference>
<dbReference type="AlphaFoldDB" id="G5H8J8"/>
<dbReference type="GO" id="GO:0005975">
    <property type="term" value="P:carbohydrate metabolic process"/>
    <property type="evidence" value="ECO:0007669"/>
    <property type="project" value="InterPro"/>
</dbReference>
<sequence>MNPIRQSAIDTINTEAAAVKHLTELLTDDFEKAVKAIIACKGKVIVTGMGKSGLIGKKIAATLASTGTPSFFLHPGEAYHGDLGMIEPQDIVLAIANSGQTDEILKLIPFLQYNKNVVIAMTGNPESTLAKHAHYHLNIAVAHEACPLDLAPTSSTTTTLVMGDALAIALINERNFKAEDYAVFHPGGSLGRRLLTKVQDVMRKDNLPCVPKEMTLGNVIIAISDARLGIAAVVEEGKLIGVITDGDVRRAMAKYKENFFNIEAQEVMTRTPKTILPTERIVVAEEMMRNHKIHSIVVTDEQGHVVGIVEFFNVSVMG</sequence>
<name>G5H8J8_9BACT</name>
<feature type="domain" description="CBS" evidence="8">
    <location>
        <begin position="268"/>
        <end position="318"/>
    </location>
</feature>
<dbReference type="NCBIfam" id="TIGR00393">
    <property type="entry name" value="kpsF"/>
    <property type="match status" value="1"/>
</dbReference>
<dbReference type="PANTHER" id="PTHR42745:SF1">
    <property type="entry name" value="ARABINOSE 5-PHOSPHATE ISOMERASE KDSD"/>
    <property type="match status" value="1"/>
</dbReference>